<dbReference type="EMBL" id="CP064795">
    <property type="protein sequence ID" value="QPG04332.1"/>
    <property type="molecule type" value="Genomic_DNA"/>
</dbReference>
<dbReference type="AlphaFoldDB" id="A0A7S9DUT7"/>
<gene>
    <name evidence="1" type="ORF">IT774_08560</name>
</gene>
<reference evidence="1 2" key="1">
    <citation type="submission" date="2020-11" db="EMBL/GenBank/DDBJ databases">
        <title>Complete genome sequence for Salinimonas sp. strain G2-b.</title>
        <authorList>
            <person name="Park S.-J."/>
        </authorList>
    </citation>
    <scope>NUCLEOTIDE SEQUENCE [LARGE SCALE GENOMIC DNA]</scope>
    <source>
        <strain evidence="1 2">G2-b</strain>
    </source>
</reference>
<dbReference type="RefSeq" id="WP_195809428.1">
    <property type="nucleotide sequence ID" value="NZ_CP064795.1"/>
</dbReference>
<evidence type="ECO:0000313" key="2">
    <source>
        <dbReference type="Proteomes" id="UP000595095"/>
    </source>
</evidence>
<accession>A0A7S9DUT7</accession>
<proteinExistence type="predicted"/>
<name>A0A7S9DUT7_9ALTE</name>
<sequence>MLNPTILGLANALNAFHPRSPVSYLQVAHYCRNVSLDILKKMTHEVESSSGHKGLSPEVIVEQVTPVDFQESYLLAEVRGVPRMMGRHFVSMPIDERCKGRLMAMSQGCARNDVLMICDIAPHARYIALPYGVSPAKVTVEDLDQFDHGVSDIVVRVERATVTFSKLYDVGGAPTEFLTQSTLLEDIYENNGMLVSASVLS</sequence>
<organism evidence="1 2">
    <name type="scientific">Salinimonas marina</name>
    <dbReference type="NCBI Taxonomy" id="2785918"/>
    <lineage>
        <taxon>Bacteria</taxon>
        <taxon>Pseudomonadati</taxon>
        <taxon>Pseudomonadota</taxon>
        <taxon>Gammaproteobacteria</taxon>
        <taxon>Alteromonadales</taxon>
        <taxon>Alteromonadaceae</taxon>
        <taxon>Alteromonas/Salinimonas group</taxon>
        <taxon>Salinimonas</taxon>
    </lineage>
</organism>
<keyword evidence="2" id="KW-1185">Reference proteome</keyword>
<evidence type="ECO:0000313" key="1">
    <source>
        <dbReference type="EMBL" id="QPG04332.1"/>
    </source>
</evidence>
<dbReference type="KEGG" id="smaa:IT774_08560"/>
<protein>
    <submittedName>
        <fullName evidence="1">Uncharacterized protein</fullName>
    </submittedName>
</protein>
<dbReference type="Proteomes" id="UP000595095">
    <property type="component" value="Chromosome"/>
</dbReference>